<dbReference type="InterPro" id="IPR002759">
    <property type="entry name" value="Pop5/Rpp14/Rnp2-like"/>
</dbReference>
<evidence type="ECO:0000256" key="1">
    <source>
        <dbReference type="ARBA" id="ARBA00010800"/>
    </source>
</evidence>
<reference evidence="3" key="2">
    <citation type="submission" date="2025-09" db="UniProtKB">
        <authorList>
            <consortium name="Ensembl"/>
        </authorList>
    </citation>
    <scope>IDENTIFICATION</scope>
</reference>
<keyword evidence="2" id="KW-0819">tRNA processing</keyword>
<evidence type="ECO:0000256" key="2">
    <source>
        <dbReference type="ARBA" id="ARBA00022694"/>
    </source>
</evidence>
<dbReference type="Ensembl" id="ENSJHYT00000014909.1">
    <property type="protein sequence ID" value="ENSJHYP00000012312.1"/>
    <property type="gene ID" value="ENSJHYG00000009609.1"/>
</dbReference>
<dbReference type="Gene3D" id="3.30.70.3250">
    <property type="entry name" value="Ribonuclease P, Pop5 subunit"/>
    <property type="match status" value="1"/>
</dbReference>
<dbReference type="PANTHER" id="PTHR48414:SF1">
    <property type="entry name" value="POP5 HOMOLOG, RIBONUCLEASE P_MRP SUBUNIT"/>
    <property type="match status" value="1"/>
</dbReference>
<organism evidence="3 4">
    <name type="scientific">Junco hyemalis</name>
    <name type="common">Dark-eyed junco</name>
    <dbReference type="NCBI Taxonomy" id="40217"/>
    <lineage>
        <taxon>Eukaryota</taxon>
        <taxon>Metazoa</taxon>
        <taxon>Chordata</taxon>
        <taxon>Craniata</taxon>
        <taxon>Vertebrata</taxon>
        <taxon>Euteleostomi</taxon>
        <taxon>Archelosauria</taxon>
        <taxon>Archosauria</taxon>
        <taxon>Dinosauria</taxon>
        <taxon>Saurischia</taxon>
        <taxon>Theropoda</taxon>
        <taxon>Coelurosauria</taxon>
        <taxon>Aves</taxon>
        <taxon>Neognathae</taxon>
        <taxon>Neoaves</taxon>
        <taxon>Telluraves</taxon>
        <taxon>Australaves</taxon>
        <taxon>Passeriformes</taxon>
        <taxon>Passerellidae</taxon>
        <taxon>Junco</taxon>
    </lineage>
</organism>
<dbReference type="Pfam" id="PF01900">
    <property type="entry name" value="RNase_P_Rpp14"/>
    <property type="match status" value="1"/>
</dbReference>
<dbReference type="GO" id="GO:0001682">
    <property type="term" value="P:tRNA 5'-leader removal"/>
    <property type="evidence" value="ECO:0007669"/>
    <property type="project" value="InterPro"/>
</dbReference>
<dbReference type="InterPro" id="IPR038085">
    <property type="entry name" value="Rnp2-like_sf"/>
</dbReference>
<accession>A0A8C5J5B1</accession>
<dbReference type="GO" id="GO:0030677">
    <property type="term" value="C:ribonuclease P complex"/>
    <property type="evidence" value="ECO:0007669"/>
    <property type="project" value="InterPro"/>
</dbReference>
<dbReference type="AlphaFoldDB" id="A0A8C5J5B1"/>
<keyword evidence="4" id="KW-1185">Reference proteome</keyword>
<name>A0A8C5J5B1_JUNHY</name>
<dbReference type="PANTHER" id="PTHR48414">
    <property type="entry name" value="POP5 HOMOLOG, RIBONUCLEASE P_MRP SUBUNIT"/>
    <property type="match status" value="1"/>
</dbReference>
<evidence type="ECO:0000313" key="4">
    <source>
        <dbReference type="Proteomes" id="UP000694408"/>
    </source>
</evidence>
<evidence type="ECO:0000313" key="3">
    <source>
        <dbReference type="Ensembl" id="ENSJHYP00000012312.1"/>
    </source>
</evidence>
<proteinExistence type="inferred from homology"/>
<protein>
    <submittedName>
        <fullName evidence="3">POP5 homolog, ribonuclease P/MRP subunit</fullName>
    </submittedName>
</protein>
<dbReference type="Proteomes" id="UP000694408">
    <property type="component" value="Unplaced"/>
</dbReference>
<sequence>MTSGHFHPQRFWLRHPRAARGSARAAMEGGRVALSSPCPRPCTPPIGYSARRHLPISRACRPSAPRAAATAMVRFKNRYVLCEVISEDPRCRQCIEDRVLGLAVRDAITRVHGDYGLACCSISFTVKYLNAYTGTVLLRCRKDSYRLLCSALPFVRHLESRGQRYPCSLNTLHVGGQQRPGSGGGRSFNHTGHDAVVLLWVRQTFLCVNNICFQQIQIRNRHQQFFFFKASLTLLEASLYLSQNQSSKYNVT</sequence>
<dbReference type="SUPFAM" id="SSF160350">
    <property type="entry name" value="Rnp2-like"/>
    <property type="match status" value="1"/>
</dbReference>
<comment type="similarity">
    <text evidence="1">Belongs to the eukaryotic/archaeal RNase P protein component 2 family.</text>
</comment>
<reference evidence="3" key="1">
    <citation type="submission" date="2025-08" db="UniProtKB">
        <authorList>
            <consortium name="Ensembl"/>
        </authorList>
    </citation>
    <scope>IDENTIFICATION</scope>
</reference>